<gene>
    <name evidence="1" type="ORF">R1sor_011188</name>
</gene>
<dbReference type="AlphaFoldDB" id="A0ABD3I065"/>
<proteinExistence type="predicted"/>
<keyword evidence="2" id="KW-1185">Reference proteome</keyword>
<evidence type="ECO:0000313" key="1">
    <source>
        <dbReference type="EMBL" id="KAL3697112.1"/>
    </source>
</evidence>
<organism evidence="1 2">
    <name type="scientific">Riccia sorocarpa</name>
    <dbReference type="NCBI Taxonomy" id="122646"/>
    <lineage>
        <taxon>Eukaryota</taxon>
        <taxon>Viridiplantae</taxon>
        <taxon>Streptophyta</taxon>
        <taxon>Embryophyta</taxon>
        <taxon>Marchantiophyta</taxon>
        <taxon>Marchantiopsida</taxon>
        <taxon>Marchantiidae</taxon>
        <taxon>Marchantiales</taxon>
        <taxon>Ricciaceae</taxon>
        <taxon>Riccia</taxon>
    </lineage>
</organism>
<name>A0ABD3I065_9MARC</name>
<sequence length="95" mass="11016">MPREIFFWMVKVLTPRVEKEDTHWRRPVPVDVKLAASLHSLVLGSSYFLCSDQFGIGSSTLQEVVPVVIDAIIERALYLLDSTQYYDAMRRRQKT</sequence>
<comment type="caution">
    <text evidence="1">The sequence shown here is derived from an EMBL/GenBank/DDBJ whole genome shotgun (WGS) entry which is preliminary data.</text>
</comment>
<accession>A0ABD3I065</accession>
<evidence type="ECO:0000313" key="2">
    <source>
        <dbReference type="Proteomes" id="UP001633002"/>
    </source>
</evidence>
<dbReference type="EMBL" id="JBJQOH010000002">
    <property type="protein sequence ID" value="KAL3697112.1"/>
    <property type="molecule type" value="Genomic_DNA"/>
</dbReference>
<protein>
    <submittedName>
        <fullName evidence="1">Uncharacterized protein</fullName>
    </submittedName>
</protein>
<reference evidence="1 2" key="1">
    <citation type="submission" date="2024-09" db="EMBL/GenBank/DDBJ databases">
        <title>Chromosome-scale assembly of Riccia sorocarpa.</title>
        <authorList>
            <person name="Paukszto L."/>
        </authorList>
    </citation>
    <scope>NUCLEOTIDE SEQUENCE [LARGE SCALE GENOMIC DNA]</scope>
    <source>
        <strain evidence="1">LP-2024</strain>
        <tissue evidence="1">Aerial parts of the thallus</tissue>
    </source>
</reference>
<dbReference type="Proteomes" id="UP001633002">
    <property type="component" value="Unassembled WGS sequence"/>
</dbReference>